<reference evidence="1" key="1">
    <citation type="submission" date="2014-05" db="EMBL/GenBank/DDBJ databases">
        <title>The genome and life-stage specific transcriptomes of Globodera pallida elucidate key aspects of plant parasitism by a cyst nematode.</title>
        <authorList>
            <person name="Cotton J.A."/>
            <person name="Lilley C.J."/>
            <person name="Jones L.M."/>
            <person name="Kikuchi T."/>
            <person name="Reid A.J."/>
            <person name="Thorpe P."/>
            <person name="Tsai I.J."/>
            <person name="Beasley H."/>
            <person name="Blok V."/>
            <person name="Cock P.J.A."/>
            <person name="Van den Akker S.E."/>
            <person name="Holroyd N."/>
            <person name="Hunt M."/>
            <person name="Mantelin S."/>
            <person name="Naghra H."/>
            <person name="Pain A."/>
            <person name="Palomares-Rius J.E."/>
            <person name="Zarowiecki M."/>
            <person name="Berriman M."/>
            <person name="Jones J.T."/>
            <person name="Urwin P.E."/>
        </authorList>
    </citation>
    <scope>NUCLEOTIDE SEQUENCE [LARGE SCALE GENOMIC DNA]</scope>
    <source>
        <strain evidence="1">Lindley</strain>
    </source>
</reference>
<evidence type="ECO:0000313" key="2">
    <source>
        <dbReference type="WBParaSite" id="GPLIN_000591200"/>
    </source>
</evidence>
<accession>A0A183BZ71</accession>
<protein>
    <submittedName>
        <fullName evidence="2">Uncharacterized protein</fullName>
    </submittedName>
</protein>
<reference evidence="2" key="2">
    <citation type="submission" date="2016-06" db="UniProtKB">
        <authorList>
            <consortium name="WormBaseParasite"/>
        </authorList>
    </citation>
    <scope>IDENTIFICATION</scope>
</reference>
<dbReference type="AlphaFoldDB" id="A0A183BZ71"/>
<organism evidence="1 2">
    <name type="scientific">Globodera pallida</name>
    <name type="common">Potato cyst nematode worm</name>
    <name type="synonym">Heterodera pallida</name>
    <dbReference type="NCBI Taxonomy" id="36090"/>
    <lineage>
        <taxon>Eukaryota</taxon>
        <taxon>Metazoa</taxon>
        <taxon>Ecdysozoa</taxon>
        <taxon>Nematoda</taxon>
        <taxon>Chromadorea</taxon>
        <taxon>Rhabditida</taxon>
        <taxon>Tylenchina</taxon>
        <taxon>Tylenchomorpha</taxon>
        <taxon>Tylenchoidea</taxon>
        <taxon>Heteroderidae</taxon>
        <taxon>Heteroderinae</taxon>
        <taxon>Globodera</taxon>
    </lineage>
</organism>
<keyword evidence="1" id="KW-1185">Reference proteome</keyword>
<dbReference type="Proteomes" id="UP000050741">
    <property type="component" value="Unassembled WGS sequence"/>
</dbReference>
<proteinExistence type="predicted"/>
<evidence type="ECO:0000313" key="1">
    <source>
        <dbReference type="Proteomes" id="UP000050741"/>
    </source>
</evidence>
<name>A0A183BZ71_GLOPA</name>
<sequence length="76" mass="8560">MHRRMYKLFGSESKTGQNFYRSSALLRKSKNNLWRCAELDYKTVNASITVPVVTQTLPPTTTIKPENGTAPSSLVK</sequence>
<dbReference type="WBParaSite" id="GPLIN_000591200">
    <property type="protein sequence ID" value="GPLIN_000591200"/>
    <property type="gene ID" value="GPLIN_000591200"/>
</dbReference>